<gene>
    <name evidence="2" type="ORF">DCHRY22_LOCUS13204</name>
</gene>
<dbReference type="PANTHER" id="PTHR46331:SF2">
    <property type="entry name" value="VALACYCLOVIR HYDROLASE"/>
    <property type="match status" value="1"/>
</dbReference>
<dbReference type="Proteomes" id="UP000789524">
    <property type="component" value="Unassembled WGS sequence"/>
</dbReference>
<keyword evidence="3" id="KW-1185">Reference proteome</keyword>
<dbReference type="AlphaFoldDB" id="A0A8J2VVE3"/>
<dbReference type="PRINTS" id="PR00111">
    <property type="entry name" value="ABHYDROLASE"/>
</dbReference>
<dbReference type="EMBL" id="CAKASE010000079">
    <property type="protein sequence ID" value="CAG9579598.1"/>
    <property type="molecule type" value="Genomic_DNA"/>
</dbReference>
<evidence type="ECO:0000313" key="2">
    <source>
        <dbReference type="EMBL" id="CAG9579598.1"/>
    </source>
</evidence>
<dbReference type="SUPFAM" id="SSF53474">
    <property type="entry name" value="alpha/beta-Hydrolases"/>
    <property type="match status" value="1"/>
</dbReference>
<dbReference type="InterPro" id="IPR029058">
    <property type="entry name" value="AB_hydrolase_fold"/>
</dbReference>
<comment type="caution">
    <text evidence="2">The sequence shown here is derived from an EMBL/GenBank/DDBJ whole genome shotgun (WGS) entry which is preliminary data.</text>
</comment>
<reference evidence="2" key="1">
    <citation type="submission" date="2021-09" db="EMBL/GenBank/DDBJ databases">
        <authorList>
            <person name="Martin H S."/>
        </authorList>
    </citation>
    <scope>NUCLEOTIDE SEQUENCE</scope>
</reference>
<protein>
    <submittedName>
        <fullName evidence="2">(African queen) hypothetical protein</fullName>
    </submittedName>
</protein>
<name>A0A8J2VVE3_9NEOP</name>
<dbReference type="OrthoDB" id="19657at2759"/>
<dbReference type="PANTHER" id="PTHR46331">
    <property type="entry name" value="VALACYCLOVIR HYDROLASE"/>
    <property type="match status" value="1"/>
</dbReference>
<sequence>MLASRVIRGINNLRISRVNLSSAALPKEDKIKLGKYEINYLKVGNGPHNVFCAPGALGTIWSEFKPQVEGLNKDKFSLIVWDPPGYGKSCPPEKEFTVDFLERDADLAYELMKTLNVPKFSLMGFSDGGITSLILAAKYPDAVSKLVVWGANSFILPKELEAYKKIRDVTNWSQRQREVMIAIYGEEKFTKYWAAWVDAMERIYNTKNGDICSEYVKDIVCPTFILYGEKDPLVDHVHVSHLHTNITGSRIHLYPEGKHNIHMRYAEDFNKRVQEFLLLP</sequence>
<accession>A0A8J2VVE3</accession>
<dbReference type="InterPro" id="IPR000073">
    <property type="entry name" value="AB_hydrolase_1"/>
</dbReference>
<feature type="domain" description="AB hydrolase-1" evidence="1">
    <location>
        <begin position="50"/>
        <end position="159"/>
    </location>
</feature>
<proteinExistence type="predicted"/>
<evidence type="ECO:0000313" key="3">
    <source>
        <dbReference type="Proteomes" id="UP000789524"/>
    </source>
</evidence>
<dbReference type="Pfam" id="PF00561">
    <property type="entry name" value="Abhydrolase_1"/>
    <property type="match status" value="1"/>
</dbReference>
<dbReference type="GO" id="GO:0017171">
    <property type="term" value="F:serine hydrolase activity"/>
    <property type="evidence" value="ECO:0007669"/>
    <property type="project" value="TreeGrafter"/>
</dbReference>
<organism evidence="2 3">
    <name type="scientific">Danaus chrysippus</name>
    <name type="common">African queen</name>
    <dbReference type="NCBI Taxonomy" id="151541"/>
    <lineage>
        <taxon>Eukaryota</taxon>
        <taxon>Metazoa</taxon>
        <taxon>Ecdysozoa</taxon>
        <taxon>Arthropoda</taxon>
        <taxon>Hexapoda</taxon>
        <taxon>Insecta</taxon>
        <taxon>Pterygota</taxon>
        <taxon>Neoptera</taxon>
        <taxon>Endopterygota</taxon>
        <taxon>Lepidoptera</taxon>
        <taxon>Glossata</taxon>
        <taxon>Ditrysia</taxon>
        <taxon>Papilionoidea</taxon>
        <taxon>Nymphalidae</taxon>
        <taxon>Danainae</taxon>
        <taxon>Danaini</taxon>
        <taxon>Danaina</taxon>
        <taxon>Danaus</taxon>
        <taxon>Anosia</taxon>
    </lineage>
</organism>
<evidence type="ECO:0000259" key="1">
    <source>
        <dbReference type="Pfam" id="PF00561"/>
    </source>
</evidence>
<dbReference type="Gene3D" id="3.40.50.1820">
    <property type="entry name" value="alpha/beta hydrolase"/>
    <property type="match status" value="1"/>
</dbReference>